<dbReference type="PRINTS" id="PR00368">
    <property type="entry name" value="FADPNR"/>
</dbReference>
<dbReference type="EMBL" id="SFCI01000793">
    <property type="protein sequence ID" value="TFY77916.1"/>
    <property type="molecule type" value="Genomic_DNA"/>
</dbReference>
<dbReference type="AlphaFoldDB" id="A0A4Y9ZSQ3"/>
<dbReference type="STRING" id="135208.A0A4Y9ZSQ3"/>
<dbReference type="Proteomes" id="UP000298061">
    <property type="component" value="Unassembled WGS sequence"/>
</dbReference>
<evidence type="ECO:0000256" key="3">
    <source>
        <dbReference type="ARBA" id="ARBA00022827"/>
    </source>
</evidence>
<dbReference type="PRINTS" id="PR00469">
    <property type="entry name" value="PNDRDTASEII"/>
</dbReference>
<evidence type="ECO:0000256" key="4">
    <source>
        <dbReference type="ARBA" id="ARBA00023002"/>
    </source>
</evidence>
<dbReference type="PANTHER" id="PTHR43735:SF3">
    <property type="entry name" value="FERROPTOSIS SUPPRESSOR PROTEIN 1"/>
    <property type="match status" value="1"/>
</dbReference>
<keyword evidence="4" id="KW-0560">Oxidoreductase</keyword>
<evidence type="ECO:0000313" key="7">
    <source>
        <dbReference type="Proteomes" id="UP000298061"/>
    </source>
</evidence>
<dbReference type="InterPro" id="IPR036188">
    <property type="entry name" value="FAD/NAD-bd_sf"/>
</dbReference>
<keyword evidence="7" id="KW-1185">Reference proteome</keyword>
<proteinExistence type="inferred from homology"/>
<dbReference type="Gene3D" id="3.50.50.100">
    <property type="match status" value="1"/>
</dbReference>
<keyword evidence="3" id="KW-0274">FAD</keyword>
<dbReference type="SUPFAM" id="SSF51905">
    <property type="entry name" value="FAD/NAD(P)-binding domain"/>
    <property type="match status" value="1"/>
</dbReference>
<dbReference type="GO" id="GO:0005737">
    <property type="term" value="C:cytoplasm"/>
    <property type="evidence" value="ECO:0007669"/>
    <property type="project" value="TreeGrafter"/>
</dbReference>
<accession>A0A4Y9ZSQ3</accession>
<reference evidence="6 7" key="1">
    <citation type="submission" date="2019-02" db="EMBL/GenBank/DDBJ databases">
        <title>Genome sequencing of the rare red list fungi Hericium alpestre (H. flagellum).</title>
        <authorList>
            <person name="Buettner E."/>
            <person name="Kellner H."/>
        </authorList>
    </citation>
    <scope>NUCLEOTIDE SEQUENCE [LARGE SCALE GENOMIC DNA]</scope>
    <source>
        <strain evidence="6 7">DSM 108284</strain>
    </source>
</reference>
<evidence type="ECO:0000313" key="6">
    <source>
        <dbReference type="EMBL" id="TFY77916.1"/>
    </source>
</evidence>
<comment type="similarity">
    <text evidence="1">Belongs to the FAD-dependent oxidoreductase family.</text>
</comment>
<dbReference type="InterPro" id="IPR023753">
    <property type="entry name" value="FAD/NAD-binding_dom"/>
</dbReference>
<dbReference type="PANTHER" id="PTHR43735">
    <property type="entry name" value="APOPTOSIS-INDUCING FACTOR 1"/>
    <property type="match status" value="1"/>
</dbReference>
<protein>
    <recommendedName>
        <fullName evidence="5">FAD/NAD(P)-binding domain-containing protein</fullName>
    </recommendedName>
</protein>
<sequence length="376" mass="40281">MSKKNDNRKSVVVVGGGGAGSEIARTLSGKLDPAQHSLTLISERPFAIFLPASLRVVTTPDDTLEQNVQLTFDKLFINNNGTVVVGKVVAIENDKDAKSGDVVLDDGEKVHYDVLVLAPGSHWSGALAFPAGGKAEFHEHVVQWRKTFENAKGVVLAGGGSVGIELAGELRDLYPNKKITLVHSDAKLLNAAYPDKFRTKAEQGMRTRNIDIVFGDYVDDFDAKGSITTRKGQKLEGDLVVPTYGARPASEFVASLGSDTLTDRGHAKVRSTLQLRAFDNIFAAGDILDWKEQKQLAKCRGHAAVIVANVLSILGGAAPAKEYKGSIEMILVTNGKNGGVGYLDILWGITLGNFIARLLKSKTLLIGEIQSAYGLA</sequence>
<comment type="caution">
    <text evidence="6">The sequence shown here is derived from an EMBL/GenBank/DDBJ whole genome shotgun (WGS) entry which is preliminary data.</text>
</comment>
<gene>
    <name evidence="6" type="ORF">EWM64_g6094</name>
</gene>
<name>A0A4Y9ZSQ3_9AGAM</name>
<evidence type="ECO:0000259" key="5">
    <source>
        <dbReference type="Pfam" id="PF07992"/>
    </source>
</evidence>
<evidence type="ECO:0000256" key="2">
    <source>
        <dbReference type="ARBA" id="ARBA00022630"/>
    </source>
</evidence>
<dbReference type="GO" id="GO:0004174">
    <property type="term" value="F:electron-transferring-flavoprotein dehydrogenase activity"/>
    <property type="evidence" value="ECO:0007669"/>
    <property type="project" value="TreeGrafter"/>
</dbReference>
<keyword evidence="2" id="KW-0285">Flavoprotein</keyword>
<evidence type="ECO:0000256" key="1">
    <source>
        <dbReference type="ARBA" id="ARBA00006442"/>
    </source>
</evidence>
<dbReference type="GO" id="GO:0050660">
    <property type="term" value="F:flavin adenine dinucleotide binding"/>
    <property type="evidence" value="ECO:0007669"/>
    <property type="project" value="TreeGrafter"/>
</dbReference>
<dbReference type="OrthoDB" id="202203at2759"/>
<feature type="domain" description="FAD/NAD(P)-binding" evidence="5">
    <location>
        <begin position="10"/>
        <end position="291"/>
    </location>
</feature>
<organism evidence="6 7">
    <name type="scientific">Hericium alpestre</name>
    <dbReference type="NCBI Taxonomy" id="135208"/>
    <lineage>
        <taxon>Eukaryota</taxon>
        <taxon>Fungi</taxon>
        <taxon>Dikarya</taxon>
        <taxon>Basidiomycota</taxon>
        <taxon>Agaricomycotina</taxon>
        <taxon>Agaricomycetes</taxon>
        <taxon>Russulales</taxon>
        <taxon>Hericiaceae</taxon>
        <taxon>Hericium</taxon>
    </lineage>
</organism>
<dbReference type="Pfam" id="PF07992">
    <property type="entry name" value="Pyr_redox_2"/>
    <property type="match status" value="1"/>
</dbReference>